<gene>
    <name evidence="1" type="ORF">GSTENG00016736001</name>
</gene>
<reference evidence="1" key="1">
    <citation type="journal article" date="2004" name="Nature">
        <title>Genome duplication in the teleost fish Tetraodon nigroviridis reveals the early vertebrate proto-karyotype.</title>
        <authorList>
            <person name="Jaillon O."/>
            <person name="Aury J.-M."/>
            <person name="Brunet F."/>
            <person name="Petit J.-L."/>
            <person name="Stange-Thomann N."/>
            <person name="Mauceli E."/>
            <person name="Bouneau L."/>
            <person name="Fischer C."/>
            <person name="Ozouf-Costaz C."/>
            <person name="Bernot A."/>
            <person name="Nicaud S."/>
            <person name="Jaffe D."/>
            <person name="Fisher S."/>
            <person name="Lutfalla G."/>
            <person name="Dossat C."/>
            <person name="Segurens B."/>
            <person name="Dasilva C."/>
            <person name="Salanoubat M."/>
            <person name="Levy M."/>
            <person name="Boudet N."/>
            <person name="Castellano S."/>
            <person name="Anthouard V."/>
            <person name="Jubin C."/>
            <person name="Castelli V."/>
            <person name="Katinka M."/>
            <person name="Vacherie B."/>
            <person name="Biemont C."/>
            <person name="Skalli Z."/>
            <person name="Cattolico L."/>
            <person name="Poulain J."/>
            <person name="De Berardinis V."/>
            <person name="Cruaud C."/>
            <person name="Duprat S."/>
            <person name="Brottier P."/>
            <person name="Coutanceau J.-P."/>
            <person name="Gouzy J."/>
            <person name="Parra G."/>
            <person name="Lardier G."/>
            <person name="Chapple C."/>
            <person name="McKernan K.J."/>
            <person name="McEwan P."/>
            <person name="Bosak S."/>
            <person name="Kellis M."/>
            <person name="Volff J.-N."/>
            <person name="Guigo R."/>
            <person name="Zody M.C."/>
            <person name="Mesirov J."/>
            <person name="Lindblad-Toh K."/>
            <person name="Birren B."/>
            <person name="Nusbaum C."/>
            <person name="Kahn D."/>
            <person name="Robinson-Rechavi M."/>
            <person name="Laudet V."/>
            <person name="Schachter V."/>
            <person name="Quetier F."/>
            <person name="Saurin W."/>
            <person name="Scarpelli C."/>
            <person name="Wincker P."/>
            <person name="Lander E.S."/>
            <person name="Weissenbach J."/>
            <person name="Roest Crollius H."/>
        </authorList>
    </citation>
    <scope>NUCLEOTIDE SEQUENCE [LARGE SCALE GENOMIC DNA]</scope>
</reference>
<dbReference type="OrthoDB" id="8959856at2759"/>
<accession>Q4SKG4</accession>
<protein>
    <submittedName>
        <fullName evidence="1">(spotted green pufferfish) hypothetical protein</fullName>
    </submittedName>
</protein>
<evidence type="ECO:0000313" key="1">
    <source>
        <dbReference type="EMBL" id="CAF98868.1"/>
    </source>
</evidence>
<dbReference type="EMBL" id="CAAE01014566">
    <property type="protein sequence ID" value="CAF98868.1"/>
    <property type="molecule type" value="Genomic_DNA"/>
</dbReference>
<organism evidence="1">
    <name type="scientific">Tetraodon nigroviridis</name>
    <name type="common">Spotted green pufferfish</name>
    <name type="synonym">Chelonodon nigroviridis</name>
    <dbReference type="NCBI Taxonomy" id="99883"/>
    <lineage>
        <taxon>Eukaryota</taxon>
        <taxon>Metazoa</taxon>
        <taxon>Chordata</taxon>
        <taxon>Craniata</taxon>
        <taxon>Vertebrata</taxon>
        <taxon>Euteleostomi</taxon>
        <taxon>Actinopterygii</taxon>
        <taxon>Neopterygii</taxon>
        <taxon>Teleostei</taxon>
        <taxon>Neoteleostei</taxon>
        <taxon>Acanthomorphata</taxon>
        <taxon>Eupercaria</taxon>
        <taxon>Tetraodontiformes</taxon>
        <taxon>Tetradontoidea</taxon>
        <taxon>Tetraodontidae</taxon>
        <taxon>Tetraodon</taxon>
    </lineage>
</organism>
<comment type="caution">
    <text evidence="1">The sequence shown here is derived from an EMBL/GenBank/DDBJ whole genome shotgun (WGS) entry which is preliminary data.</text>
</comment>
<reference evidence="1" key="2">
    <citation type="submission" date="2004-02" db="EMBL/GenBank/DDBJ databases">
        <authorList>
            <consortium name="Genoscope"/>
            <consortium name="Whitehead Institute Centre for Genome Research"/>
        </authorList>
    </citation>
    <scope>NUCLEOTIDE SEQUENCE</scope>
</reference>
<dbReference type="AlphaFoldDB" id="Q4SKG4"/>
<proteinExistence type="predicted"/>
<dbReference type="KEGG" id="tng:GSTEN00016736G001"/>
<name>Q4SKG4_TETNG</name>
<feature type="non-terminal residue" evidence="1">
    <location>
        <position position="1"/>
    </location>
</feature>
<sequence>AAAAVPDRFHFETKYIVLSYLGLLPRPQSRITGGGRNVME</sequence>